<comment type="caution">
    <text evidence="1">The sequence shown here is derived from an EMBL/GenBank/DDBJ whole genome shotgun (WGS) entry which is preliminary data.</text>
</comment>
<accession>A0AA94LKL5</accession>
<evidence type="ECO:0000313" key="1">
    <source>
        <dbReference type="EMBL" id="SNR80362.1"/>
    </source>
</evidence>
<name>A0AA94LKL5_9BACT</name>
<evidence type="ECO:0000313" key="2">
    <source>
        <dbReference type="Proteomes" id="UP000198427"/>
    </source>
</evidence>
<protein>
    <submittedName>
        <fullName evidence="1">Uncharacterized protein</fullName>
    </submittedName>
</protein>
<proteinExistence type="predicted"/>
<dbReference type="EMBL" id="FZNZ01000011">
    <property type="protein sequence ID" value="SNR80362.1"/>
    <property type="molecule type" value="Genomic_DNA"/>
</dbReference>
<dbReference type="AlphaFoldDB" id="A0AA94LKL5"/>
<gene>
    <name evidence="1" type="ORF">SAMN06265364_11182</name>
</gene>
<dbReference type="Proteomes" id="UP000198427">
    <property type="component" value="Unassembled WGS sequence"/>
</dbReference>
<sequence>MFKVKLMRKIWQFNRKPFTLHTENKAYCLLRLKRLLGYIAQGKTDIIQY</sequence>
<reference evidence="1 2" key="1">
    <citation type="submission" date="2017-06" db="EMBL/GenBank/DDBJ databases">
        <authorList>
            <person name="Varghese N."/>
            <person name="Submissions S."/>
        </authorList>
    </citation>
    <scope>NUCLEOTIDE SEQUENCE [LARGE SCALE GENOMIC DNA]</scope>
    <source>
        <strain evidence="1 2">DSM 26989</strain>
    </source>
</reference>
<keyword evidence="2" id="KW-1185">Reference proteome</keyword>
<organism evidence="1 2">
    <name type="scientific">Prevotella jejuni</name>
    <dbReference type="NCBI Taxonomy" id="1177574"/>
    <lineage>
        <taxon>Bacteria</taxon>
        <taxon>Pseudomonadati</taxon>
        <taxon>Bacteroidota</taxon>
        <taxon>Bacteroidia</taxon>
        <taxon>Bacteroidales</taxon>
        <taxon>Prevotellaceae</taxon>
        <taxon>Prevotella</taxon>
    </lineage>
</organism>